<dbReference type="KEGG" id="foc:113208430"/>
<dbReference type="OrthoDB" id="430051at2759"/>
<evidence type="ECO:0000256" key="8">
    <source>
        <dbReference type="ARBA" id="ARBA00022763"/>
    </source>
</evidence>
<evidence type="ECO:0000256" key="9">
    <source>
        <dbReference type="ARBA" id="ARBA00022771"/>
    </source>
</evidence>
<evidence type="ECO:0000256" key="11">
    <source>
        <dbReference type="ARBA" id="ARBA00022833"/>
    </source>
</evidence>
<dbReference type="GO" id="GO:0006284">
    <property type="term" value="P:base-excision repair"/>
    <property type="evidence" value="ECO:0007669"/>
    <property type="project" value="InterPro"/>
</dbReference>
<dbReference type="Pfam" id="PF01149">
    <property type="entry name" value="Fapy_DNA_glyco"/>
    <property type="match status" value="1"/>
</dbReference>
<dbReference type="PROSITE" id="PS51068">
    <property type="entry name" value="FPG_CAT"/>
    <property type="match status" value="1"/>
</dbReference>
<evidence type="ECO:0000256" key="12">
    <source>
        <dbReference type="ARBA" id="ARBA00023125"/>
    </source>
</evidence>
<dbReference type="SUPFAM" id="SSF46946">
    <property type="entry name" value="S13-like H2TH domain"/>
    <property type="match status" value="1"/>
</dbReference>
<keyword evidence="7" id="KW-0677">Repeat</keyword>
<evidence type="ECO:0000313" key="26">
    <source>
        <dbReference type="Proteomes" id="UP000504606"/>
    </source>
</evidence>
<dbReference type="PROSITE" id="PS50199">
    <property type="entry name" value="ZF_RANBP2_2"/>
    <property type="match status" value="1"/>
</dbReference>
<keyword evidence="6" id="KW-0479">Metal-binding</keyword>
<dbReference type="Gene3D" id="3.20.190.10">
    <property type="entry name" value="MutM-like, N-terminal"/>
    <property type="match status" value="1"/>
</dbReference>
<dbReference type="GO" id="GO:0019104">
    <property type="term" value="F:DNA N-glycosylase activity"/>
    <property type="evidence" value="ECO:0007669"/>
    <property type="project" value="InterPro"/>
</dbReference>
<evidence type="ECO:0000256" key="18">
    <source>
        <dbReference type="ARBA" id="ARBA00073168"/>
    </source>
</evidence>
<organism evidence="26 27">
    <name type="scientific">Frankliniella occidentalis</name>
    <name type="common">Western flower thrips</name>
    <name type="synonym">Euthrips occidentalis</name>
    <dbReference type="NCBI Taxonomy" id="133901"/>
    <lineage>
        <taxon>Eukaryota</taxon>
        <taxon>Metazoa</taxon>
        <taxon>Ecdysozoa</taxon>
        <taxon>Arthropoda</taxon>
        <taxon>Hexapoda</taxon>
        <taxon>Insecta</taxon>
        <taxon>Pterygota</taxon>
        <taxon>Neoptera</taxon>
        <taxon>Paraneoptera</taxon>
        <taxon>Thysanoptera</taxon>
        <taxon>Terebrantia</taxon>
        <taxon>Thripoidea</taxon>
        <taxon>Thripidae</taxon>
        <taxon>Frankliniella</taxon>
    </lineage>
</organism>
<evidence type="ECO:0000259" key="23">
    <source>
        <dbReference type="PROSITE" id="PS50199"/>
    </source>
</evidence>
<dbReference type="Pfam" id="PF06839">
    <property type="entry name" value="Zn_ribbon_GRF"/>
    <property type="match status" value="2"/>
</dbReference>
<dbReference type="GO" id="GO:0008270">
    <property type="term" value="F:zinc ion binding"/>
    <property type="evidence" value="ECO:0007669"/>
    <property type="project" value="UniProtKB-KW"/>
</dbReference>
<dbReference type="InterPro" id="IPR010979">
    <property type="entry name" value="Ribosomal_uS13-like_H2TH"/>
</dbReference>
<evidence type="ECO:0000256" key="7">
    <source>
        <dbReference type="ARBA" id="ARBA00022737"/>
    </source>
</evidence>
<feature type="domain" description="Formamidopyrimidine-DNA glycosylase catalytic" evidence="24">
    <location>
        <begin position="2"/>
        <end position="108"/>
    </location>
</feature>
<dbReference type="SMART" id="SM00547">
    <property type="entry name" value="ZnF_RBZ"/>
    <property type="match status" value="2"/>
</dbReference>
<dbReference type="Gene3D" id="1.10.8.50">
    <property type="match status" value="1"/>
</dbReference>
<accession>A0A6J1SRT1</accession>
<keyword evidence="5" id="KW-0158">Chromosome</keyword>
<evidence type="ECO:0000256" key="3">
    <source>
        <dbReference type="ARBA" id="ARBA00009409"/>
    </source>
</evidence>
<evidence type="ECO:0000256" key="4">
    <source>
        <dbReference type="ARBA" id="ARBA00012720"/>
    </source>
</evidence>
<dbReference type="EC" id="4.2.99.18" evidence="4"/>
<dbReference type="SMART" id="SM01232">
    <property type="entry name" value="H2TH"/>
    <property type="match status" value="1"/>
</dbReference>
<dbReference type="GeneID" id="113208430"/>
<dbReference type="Gene3D" id="2.30.30.380">
    <property type="entry name" value="Zn-finger domain of Sec23/24"/>
    <property type="match status" value="1"/>
</dbReference>
<gene>
    <name evidence="27" type="primary">LOC113208430</name>
</gene>
<keyword evidence="8" id="KW-0227">DNA damage</keyword>
<evidence type="ECO:0000256" key="22">
    <source>
        <dbReference type="PROSITE-ProRule" id="PRU00322"/>
    </source>
</evidence>
<sequence>MVEGPGCKVKGELMKKRIKGKTIVNTVAEKKGVAKDISTRFVQLHGLQVSDIRTLGKELFIFMAQSPFCIRIHFLMDGSVRYGDSKDKNAQTSEPCLTIFFNDTKLFVFKSSIDVRLADESSQHCDELADLDINASSFNFKRAQKEIEKQQSELICDVIMDQMVLPGVGNIIKNEGLFKSGINPISQVKDLSSSLIGCLIHRLRDFSAVFYTCRKTNKPLKPHMCIYEKTKCPQCDSQVTVCKPGNLKRLTFFCSKCQVNSSLNLPKKNSLLGFLQLSDVSTVQKTWECPRCTYLNDSASPTCIMCLCQKPYNSDREHNFSSEELQPQTLVKRDEELKIEKSRECPHCTFLNDSTSATCIICSGQMPDIRKRKLSNEDSQPQILAKKEKKEIKIQEKAVDVARKRVENGDRKIPLCPGHGKNCSVRSVKRPGENLGRLFYTCSLGGNKQCKYFQWADLHHPLCKHEKRSILRRVLKQNENNGREFYCCPLPKKDQCDLFQWA</sequence>
<evidence type="ECO:0000259" key="25">
    <source>
        <dbReference type="PROSITE" id="PS51999"/>
    </source>
</evidence>
<evidence type="ECO:0000256" key="13">
    <source>
        <dbReference type="ARBA" id="ARBA00023204"/>
    </source>
</evidence>
<evidence type="ECO:0000256" key="14">
    <source>
        <dbReference type="ARBA" id="ARBA00023239"/>
    </source>
</evidence>
<name>A0A6J1SRT1_FRAOC</name>
<evidence type="ECO:0000313" key="27">
    <source>
        <dbReference type="RefSeq" id="XP_026281191.1"/>
    </source>
</evidence>
<evidence type="ECO:0000256" key="2">
    <source>
        <dbReference type="ARBA" id="ARBA00004286"/>
    </source>
</evidence>
<reference evidence="27" key="1">
    <citation type="submission" date="2025-08" db="UniProtKB">
        <authorList>
            <consortium name="RefSeq"/>
        </authorList>
    </citation>
    <scope>IDENTIFICATION</scope>
    <source>
        <tissue evidence="27">Whole organism</tissue>
    </source>
</reference>
<evidence type="ECO:0000256" key="19">
    <source>
        <dbReference type="ARBA" id="ARBA00081871"/>
    </source>
</evidence>
<dbReference type="InterPro" id="IPR035937">
    <property type="entry name" value="FPG_N"/>
</dbReference>
<evidence type="ECO:0000256" key="21">
    <source>
        <dbReference type="ARBA" id="ARBA00083341"/>
    </source>
</evidence>
<dbReference type="GO" id="GO:0140078">
    <property type="term" value="F:class I DNA-(apurinic or apyrimidinic site) endonuclease activity"/>
    <property type="evidence" value="ECO:0007669"/>
    <property type="project" value="UniProtKB-EC"/>
</dbReference>
<dbReference type="InterPro" id="IPR012319">
    <property type="entry name" value="FPG_cat"/>
</dbReference>
<evidence type="ECO:0000256" key="1">
    <source>
        <dbReference type="ARBA" id="ARBA00004123"/>
    </source>
</evidence>
<evidence type="ECO:0000256" key="5">
    <source>
        <dbReference type="ARBA" id="ARBA00022454"/>
    </source>
</evidence>
<keyword evidence="13" id="KW-0234">DNA repair</keyword>
<dbReference type="InterPro" id="IPR015886">
    <property type="entry name" value="H2TH_FPG"/>
</dbReference>
<feature type="domain" description="GRF-type" evidence="25">
    <location>
        <begin position="463"/>
        <end position="502"/>
    </location>
</feature>
<dbReference type="InterPro" id="IPR010666">
    <property type="entry name" value="Znf_GRF"/>
</dbReference>
<evidence type="ECO:0000259" key="24">
    <source>
        <dbReference type="PROSITE" id="PS51068"/>
    </source>
</evidence>
<proteinExistence type="inferred from homology"/>
<dbReference type="PROSITE" id="PS01358">
    <property type="entry name" value="ZF_RANBP2_1"/>
    <property type="match status" value="1"/>
</dbReference>
<dbReference type="Proteomes" id="UP000504606">
    <property type="component" value="Unplaced"/>
</dbReference>
<keyword evidence="10" id="KW-0378">Hydrolase</keyword>
<keyword evidence="12" id="KW-0238">DNA-binding</keyword>
<evidence type="ECO:0000256" key="6">
    <source>
        <dbReference type="ARBA" id="ARBA00022723"/>
    </source>
</evidence>
<keyword evidence="9 22" id="KW-0863">Zinc-finger</keyword>
<dbReference type="RefSeq" id="XP_026281191.1">
    <property type="nucleotide sequence ID" value="XM_026425406.2"/>
</dbReference>
<evidence type="ECO:0000256" key="16">
    <source>
        <dbReference type="ARBA" id="ARBA00023268"/>
    </source>
</evidence>
<keyword evidence="26" id="KW-1185">Reference proteome</keyword>
<evidence type="ECO:0000256" key="17">
    <source>
        <dbReference type="ARBA" id="ARBA00023295"/>
    </source>
</evidence>
<dbReference type="PANTHER" id="PTHR22993:SF10">
    <property type="entry name" value="ENDONUCLEASE 8-LIKE 3"/>
    <property type="match status" value="1"/>
</dbReference>
<evidence type="ECO:0000256" key="10">
    <source>
        <dbReference type="ARBA" id="ARBA00022801"/>
    </source>
</evidence>
<evidence type="ECO:0000256" key="20">
    <source>
        <dbReference type="ARBA" id="ARBA00082922"/>
    </source>
</evidence>
<dbReference type="PANTHER" id="PTHR22993">
    <property type="entry name" value="FORMAMIDOPYRIMIDINE-DNA GLYCOSYLASE"/>
    <property type="match status" value="1"/>
</dbReference>
<comment type="similarity">
    <text evidence="3">Belongs to the FPG family.</text>
</comment>
<protein>
    <recommendedName>
        <fullName evidence="18">Endonuclease 8-like 3</fullName>
        <ecNumber evidence="4">4.2.99.18</ecNumber>
    </recommendedName>
    <alternativeName>
        <fullName evidence="19">DNA glycosylase/AP lyase Neil3</fullName>
    </alternativeName>
    <alternativeName>
        <fullName evidence="21">Endonuclease VIII-like 3</fullName>
    </alternativeName>
    <alternativeName>
        <fullName evidence="20">Nei-like protein 3</fullName>
    </alternativeName>
</protein>
<dbReference type="Pfam" id="PF06831">
    <property type="entry name" value="H2TH"/>
    <property type="match status" value="1"/>
</dbReference>
<feature type="domain" description="GRF-type" evidence="25">
    <location>
        <begin position="416"/>
        <end position="459"/>
    </location>
</feature>
<keyword evidence="11" id="KW-0862">Zinc</keyword>
<keyword evidence="14" id="KW-0456">Lyase</keyword>
<dbReference type="FunFam" id="1.10.8.50:FF:000008">
    <property type="entry name" value="Nei-like DNA glycosylase 3"/>
    <property type="match status" value="1"/>
</dbReference>
<keyword evidence="16" id="KW-0511">Multifunctional enzyme</keyword>
<dbReference type="GO" id="GO:0003684">
    <property type="term" value="F:damaged DNA binding"/>
    <property type="evidence" value="ECO:0007669"/>
    <property type="project" value="InterPro"/>
</dbReference>
<keyword evidence="17" id="KW-0326">Glycosidase</keyword>
<dbReference type="PROSITE" id="PS51999">
    <property type="entry name" value="ZF_GRF"/>
    <property type="match status" value="2"/>
</dbReference>
<dbReference type="InterPro" id="IPR001876">
    <property type="entry name" value="Znf_RanBP2"/>
</dbReference>
<comment type="subcellular location">
    <subcellularLocation>
        <location evidence="2">Chromosome</location>
    </subcellularLocation>
    <subcellularLocation>
        <location evidence="1">Nucleus</location>
    </subcellularLocation>
</comment>
<evidence type="ECO:0000256" key="15">
    <source>
        <dbReference type="ARBA" id="ARBA00023242"/>
    </source>
</evidence>
<dbReference type="AlphaFoldDB" id="A0A6J1SRT1"/>
<feature type="domain" description="RanBP2-type" evidence="23">
    <location>
        <begin position="283"/>
        <end position="312"/>
    </location>
</feature>
<dbReference type="GO" id="GO:0005654">
    <property type="term" value="C:nucleoplasm"/>
    <property type="evidence" value="ECO:0007669"/>
    <property type="project" value="UniProtKB-ARBA"/>
</dbReference>
<dbReference type="GO" id="GO:0005694">
    <property type="term" value="C:chromosome"/>
    <property type="evidence" value="ECO:0007669"/>
    <property type="project" value="UniProtKB-SubCell"/>
</dbReference>
<keyword evidence="15" id="KW-0539">Nucleus</keyword>
<dbReference type="SUPFAM" id="SSF81624">
    <property type="entry name" value="N-terminal domain of MutM-like DNA repair proteins"/>
    <property type="match status" value="1"/>
</dbReference>